<feature type="compositionally biased region" description="Basic and acidic residues" evidence="1">
    <location>
        <begin position="105"/>
        <end position="182"/>
    </location>
</feature>
<organism evidence="2 3">
    <name type="scientific">Heracleum sosnowskyi</name>
    <dbReference type="NCBI Taxonomy" id="360622"/>
    <lineage>
        <taxon>Eukaryota</taxon>
        <taxon>Viridiplantae</taxon>
        <taxon>Streptophyta</taxon>
        <taxon>Embryophyta</taxon>
        <taxon>Tracheophyta</taxon>
        <taxon>Spermatophyta</taxon>
        <taxon>Magnoliopsida</taxon>
        <taxon>eudicotyledons</taxon>
        <taxon>Gunneridae</taxon>
        <taxon>Pentapetalae</taxon>
        <taxon>asterids</taxon>
        <taxon>campanulids</taxon>
        <taxon>Apiales</taxon>
        <taxon>Apiaceae</taxon>
        <taxon>Apioideae</taxon>
        <taxon>apioid superclade</taxon>
        <taxon>Tordylieae</taxon>
        <taxon>Tordyliinae</taxon>
        <taxon>Heracleum</taxon>
    </lineage>
</organism>
<feature type="compositionally biased region" description="Basic and acidic residues" evidence="1">
    <location>
        <begin position="191"/>
        <end position="207"/>
    </location>
</feature>
<sequence>MSKNNKNDDKGIVHKKDATPQGARTDPPPHGEGGPSKITLVMPQVAPVTLDGQKILGYLEGIELQFKTMNARLAKVEQNSIKNAKRKARRLKGTRDKKDKTSKKLIHEFDEVADGLKKTGLEKSKERRERTPPRTERRERTPPRTERRERTPPRTERRERTPPRTERRERTPPRKERREKTPPRTHRRERRERTSSHYSNKERSDERIGDLGVGDLRRLLVQMENEKRAPPPATAPSPFTPAIRMSPLPPAFRSNLELAFNGDADPAEYLARFNTEMEVYQVPDLTRCRLFAASLRGSAQ</sequence>
<reference evidence="2" key="2">
    <citation type="submission" date="2023-05" db="EMBL/GenBank/DDBJ databases">
        <authorList>
            <person name="Schelkunov M.I."/>
        </authorList>
    </citation>
    <scope>NUCLEOTIDE SEQUENCE</scope>
    <source>
        <strain evidence="2">Hsosn_3</strain>
        <tissue evidence="2">Leaf</tissue>
    </source>
</reference>
<dbReference type="AlphaFoldDB" id="A0AAD8J8D0"/>
<feature type="region of interest" description="Disordered" evidence="1">
    <location>
        <begin position="78"/>
        <end position="207"/>
    </location>
</feature>
<dbReference type="Proteomes" id="UP001237642">
    <property type="component" value="Unassembled WGS sequence"/>
</dbReference>
<keyword evidence="3" id="KW-1185">Reference proteome</keyword>
<feature type="compositionally biased region" description="Basic and acidic residues" evidence="1">
    <location>
        <begin position="1"/>
        <end position="18"/>
    </location>
</feature>
<dbReference type="EMBL" id="JAUIZM010000002">
    <property type="protein sequence ID" value="KAK1399354.1"/>
    <property type="molecule type" value="Genomic_DNA"/>
</dbReference>
<gene>
    <name evidence="2" type="ORF">POM88_009217</name>
</gene>
<name>A0AAD8J8D0_9APIA</name>
<accession>A0AAD8J8D0</accession>
<evidence type="ECO:0000313" key="3">
    <source>
        <dbReference type="Proteomes" id="UP001237642"/>
    </source>
</evidence>
<evidence type="ECO:0000313" key="2">
    <source>
        <dbReference type="EMBL" id="KAK1399354.1"/>
    </source>
</evidence>
<reference evidence="2" key="1">
    <citation type="submission" date="2023-02" db="EMBL/GenBank/DDBJ databases">
        <title>Genome of toxic invasive species Heracleum sosnowskyi carries increased number of genes despite the absence of recent whole-genome duplications.</title>
        <authorList>
            <person name="Schelkunov M."/>
            <person name="Shtratnikova V."/>
            <person name="Makarenko M."/>
            <person name="Klepikova A."/>
            <person name="Omelchenko D."/>
            <person name="Novikova G."/>
            <person name="Obukhova E."/>
            <person name="Bogdanov V."/>
            <person name="Penin A."/>
            <person name="Logacheva M."/>
        </authorList>
    </citation>
    <scope>NUCLEOTIDE SEQUENCE</scope>
    <source>
        <strain evidence="2">Hsosn_3</strain>
        <tissue evidence="2">Leaf</tissue>
    </source>
</reference>
<feature type="compositionally biased region" description="Basic residues" evidence="1">
    <location>
        <begin position="83"/>
        <end position="92"/>
    </location>
</feature>
<feature type="region of interest" description="Disordered" evidence="1">
    <location>
        <begin position="1"/>
        <end position="37"/>
    </location>
</feature>
<evidence type="ECO:0000256" key="1">
    <source>
        <dbReference type="SAM" id="MobiDB-lite"/>
    </source>
</evidence>
<protein>
    <submittedName>
        <fullName evidence="2">Uncharacterized protein</fullName>
    </submittedName>
</protein>
<proteinExistence type="predicted"/>
<comment type="caution">
    <text evidence="2">The sequence shown here is derived from an EMBL/GenBank/DDBJ whole genome shotgun (WGS) entry which is preliminary data.</text>
</comment>